<gene>
    <name evidence="1" type="ORF">SAMN02745206_01776</name>
</gene>
<name>A0A1M5ASP7_9BACT</name>
<evidence type="ECO:0000313" key="2">
    <source>
        <dbReference type="Proteomes" id="UP000184076"/>
    </source>
</evidence>
<keyword evidence="2" id="KW-1185">Reference proteome</keyword>
<evidence type="ECO:0000313" key="1">
    <source>
        <dbReference type="EMBL" id="SHF33235.1"/>
    </source>
</evidence>
<proteinExistence type="predicted"/>
<sequence>MADLRRIIRECFWDHEVSEEDLLTILAGHDLGRKRFLFEKILGNSTRLLEDMSLFDRDELKKMLEEYQVPAFNREHIALRKNMVEAWFFDQPLTAEELQWVL</sequence>
<organism evidence="1 2">
    <name type="scientific">Desulfacinum infernum DSM 9756</name>
    <dbReference type="NCBI Taxonomy" id="1121391"/>
    <lineage>
        <taxon>Bacteria</taxon>
        <taxon>Pseudomonadati</taxon>
        <taxon>Thermodesulfobacteriota</taxon>
        <taxon>Syntrophobacteria</taxon>
        <taxon>Syntrophobacterales</taxon>
        <taxon>Syntrophobacteraceae</taxon>
        <taxon>Desulfacinum</taxon>
    </lineage>
</organism>
<dbReference type="STRING" id="1121391.SAMN02745206_01776"/>
<accession>A0A1M5ASP7</accession>
<dbReference type="Proteomes" id="UP000184076">
    <property type="component" value="Unassembled WGS sequence"/>
</dbReference>
<dbReference type="RefSeq" id="WP_073038638.1">
    <property type="nucleotide sequence ID" value="NZ_FQVB01000015.1"/>
</dbReference>
<protein>
    <submittedName>
        <fullName evidence="1">Uncharacterized protein</fullName>
    </submittedName>
</protein>
<reference evidence="2" key="1">
    <citation type="submission" date="2016-11" db="EMBL/GenBank/DDBJ databases">
        <authorList>
            <person name="Varghese N."/>
            <person name="Submissions S."/>
        </authorList>
    </citation>
    <scope>NUCLEOTIDE SEQUENCE [LARGE SCALE GENOMIC DNA]</scope>
    <source>
        <strain evidence="2">DSM 9756</strain>
    </source>
</reference>
<dbReference type="EMBL" id="FQVB01000015">
    <property type="protein sequence ID" value="SHF33235.1"/>
    <property type="molecule type" value="Genomic_DNA"/>
</dbReference>
<dbReference type="OrthoDB" id="9910495at2"/>
<dbReference type="AlphaFoldDB" id="A0A1M5ASP7"/>